<dbReference type="InterPro" id="IPR036678">
    <property type="entry name" value="MutS_con_dom_sf"/>
</dbReference>
<dbReference type="EMBL" id="JACJJC010000006">
    <property type="protein sequence ID" value="MBM6703881.1"/>
    <property type="molecule type" value="Genomic_DNA"/>
</dbReference>
<dbReference type="InterPro" id="IPR017261">
    <property type="entry name" value="DNA_mismatch_repair_MutS/MSH"/>
</dbReference>
<dbReference type="SMART" id="SM00533">
    <property type="entry name" value="MUTSd"/>
    <property type="match status" value="1"/>
</dbReference>
<evidence type="ECO:0000256" key="7">
    <source>
        <dbReference type="ARBA" id="ARBA00023204"/>
    </source>
</evidence>
<dbReference type="PROSITE" id="PS00486">
    <property type="entry name" value="DNA_MISMATCH_REPAIR_2"/>
    <property type="match status" value="1"/>
</dbReference>
<dbReference type="PANTHER" id="PTHR11361:SF34">
    <property type="entry name" value="DNA MISMATCH REPAIR PROTEIN MSH1, MITOCHONDRIAL"/>
    <property type="match status" value="1"/>
</dbReference>
<dbReference type="InterPro" id="IPR027417">
    <property type="entry name" value="P-loop_NTPase"/>
</dbReference>
<keyword evidence="5 9" id="KW-0067">ATP-binding</keyword>
<dbReference type="InterPro" id="IPR007696">
    <property type="entry name" value="DNA_mismatch_repair_MutS_core"/>
</dbReference>
<dbReference type="InterPro" id="IPR036187">
    <property type="entry name" value="DNA_mismatch_repair_MutS_sf"/>
</dbReference>
<evidence type="ECO:0000256" key="5">
    <source>
        <dbReference type="ARBA" id="ARBA00022840"/>
    </source>
</evidence>
<protein>
    <recommendedName>
        <fullName evidence="2 9">DNA mismatch repair protein MutS</fullName>
    </recommendedName>
</protein>
<dbReference type="Gene3D" id="3.30.420.110">
    <property type="entry name" value="MutS, connector domain"/>
    <property type="match status" value="1"/>
</dbReference>
<feature type="domain" description="DNA mismatch repair proteins mutS family" evidence="12">
    <location>
        <begin position="718"/>
        <end position="734"/>
    </location>
</feature>
<dbReference type="SUPFAM" id="SSF52540">
    <property type="entry name" value="P-loop containing nucleoside triphosphate hydrolases"/>
    <property type="match status" value="1"/>
</dbReference>
<organism evidence="13 14">
    <name type="scientific">Sutterella massiliensis</name>
    <dbReference type="NCBI Taxonomy" id="1816689"/>
    <lineage>
        <taxon>Bacteria</taxon>
        <taxon>Pseudomonadati</taxon>
        <taxon>Pseudomonadota</taxon>
        <taxon>Betaproteobacteria</taxon>
        <taxon>Burkholderiales</taxon>
        <taxon>Sutterellaceae</taxon>
        <taxon>Sutterella</taxon>
    </lineage>
</organism>
<evidence type="ECO:0000256" key="8">
    <source>
        <dbReference type="ARBA" id="ARBA00024647"/>
    </source>
</evidence>
<evidence type="ECO:0000256" key="1">
    <source>
        <dbReference type="ARBA" id="ARBA00006271"/>
    </source>
</evidence>
<sequence length="919" mass="101593">MQEPRESEGKDAVRELPAGFPDESLVTPSLRQFVEIKRQYPDTLVLYRMGDFYETFFDDAVKANRLIGITLTKRGKTLDEKPIPMAGIPMVSLDQYIARLVRMGESVVIAEQVGQPQKNGSMERKVSRIITPGTLTETSLLPEKADAILLSICAAKRKRSRTGKAADARYGFVWLTLSNGDFRAEEVSAEQFESELARLSPSEILVSDALKDELRESHPDLVVTSMPDWHFDAEHGEKLLKEQFDLDNLDAWGVTGKNEVLAAANALLDYTAETQVDMMPFILPLKLVDESEFIVIDPASRRNLEISSTIRGDRDGLTLFSVLDGCESTMGSRELCRWLNQPLRDRAAAEARHEAIETLIASPDLLDAFVEKLAAMPDIERFSSRIALGTVRPRELASLRDALPAAAALAAHLANRPETLFTELARSLALPEEIHAQLRAALLEEPAVLLRDGDVIASSYNSELAELRALRDETGGFLMQMEVRERDATGIPTLRVQYNKVQGFYIEVSKSYADQVPMHYHRRQTLKNVERFITPELKAFEDKALSAKERTAQLEKTLYEALINTLKPHVAALMRAAHALASLDVLAALAGHAKKRGWVRPQLTARPGINIRAGRHPVVETAIEVYVPNSCRLEDGRRMLVITGPNMGGKSTYMRSVALIVLLAWAGSFVPAEAVQIGPIDRIHTRIGASDDLAHGRSTFMVEMTEAAAILNQATDRSLVLMDEIGRGTSTYDGLSLAAAIAQELVQTTRSFTLFATHYFELTTLAANVREVANVHVSAAQSKRGVVFQHEITEGPASRSYGIDVAKLAGIPSTVIRRAKAFMTSLEKRDAARSAIQPDLFEEGSFLTEASSQLALEEPQPPEEQVETLSPRAESAIALQDRLADLDPTLLSARDAMMLLYELHDAAELERRKALESDE</sequence>
<dbReference type="SMART" id="SM00534">
    <property type="entry name" value="MUTSac"/>
    <property type="match status" value="1"/>
</dbReference>
<dbReference type="Gene3D" id="3.40.1170.10">
    <property type="entry name" value="DNA repair protein MutS, domain I"/>
    <property type="match status" value="1"/>
</dbReference>
<feature type="binding site" evidence="9">
    <location>
        <begin position="644"/>
        <end position="651"/>
    </location>
    <ligand>
        <name>ATP</name>
        <dbReference type="ChEBI" id="CHEBI:30616"/>
    </ligand>
</feature>
<keyword evidence="4 9" id="KW-0227">DNA damage</keyword>
<comment type="similarity">
    <text evidence="1 9 10">Belongs to the DNA mismatch repair MutS family.</text>
</comment>
<evidence type="ECO:0000256" key="3">
    <source>
        <dbReference type="ARBA" id="ARBA00022741"/>
    </source>
</evidence>
<evidence type="ECO:0000256" key="9">
    <source>
        <dbReference type="HAMAP-Rule" id="MF_00096"/>
    </source>
</evidence>
<reference evidence="13 14" key="1">
    <citation type="journal article" date="2021" name="Sci. Rep.">
        <title>The distribution of antibiotic resistance genes in chicken gut microbiota commensals.</title>
        <authorList>
            <person name="Juricova H."/>
            <person name="Matiasovicova J."/>
            <person name="Kubasova T."/>
            <person name="Cejkova D."/>
            <person name="Rychlik I."/>
        </authorList>
    </citation>
    <scope>NUCLEOTIDE SEQUENCE [LARGE SCALE GENOMIC DNA]</scope>
    <source>
        <strain evidence="13 14">An829</strain>
    </source>
</reference>
<dbReference type="InterPro" id="IPR007861">
    <property type="entry name" value="DNA_mismatch_repair_MutS_clamp"/>
</dbReference>
<dbReference type="InterPro" id="IPR007860">
    <property type="entry name" value="DNA_mmatch_repair_MutS_con_dom"/>
</dbReference>
<dbReference type="SUPFAM" id="SSF55271">
    <property type="entry name" value="DNA repair protein MutS, domain I"/>
    <property type="match status" value="1"/>
</dbReference>
<dbReference type="Pfam" id="PF00488">
    <property type="entry name" value="MutS_V"/>
    <property type="match status" value="1"/>
</dbReference>
<dbReference type="InterPro" id="IPR005748">
    <property type="entry name" value="DNA_mismatch_repair_MutS"/>
</dbReference>
<dbReference type="InterPro" id="IPR045076">
    <property type="entry name" value="MutS"/>
</dbReference>
<dbReference type="Pfam" id="PF01624">
    <property type="entry name" value="MutS_I"/>
    <property type="match status" value="1"/>
</dbReference>
<feature type="compositionally biased region" description="Basic and acidic residues" evidence="11">
    <location>
        <begin position="1"/>
        <end position="14"/>
    </location>
</feature>
<keyword evidence="7 9" id="KW-0234">DNA repair</keyword>
<dbReference type="Proteomes" id="UP000715095">
    <property type="component" value="Unassembled WGS sequence"/>
</dbReference>
<evidence type="ECO:0000259" key="12">
    <source>
        <dbReference type="PROSITE" id="PS00486"/>
    </source>
</evidence>
<accession>A0ABS2DRA5</accession>
<dbReference type="Gene3D" id="1.10.1420.10">
    <property type="match status" value="2"/>
</dbReference>
<dbReference type="PIRSF" id="PIRSF037677">
    <property type="entry name" value="DNA_mis_repair_Msh6"/>
    <property type="match status" value="1"/>
</dbReference>
<dbReference type="InterPro" id="IPR007695">
    <property type="entry name" value="DNA_mismatch_repair_MutS-lik_N"/>
</dbReference>
<keyword evidence="6 9" id="KW-0238">DNA-binding</keyword>
<evidence type="ECO:0000256" key="4">
    <source>
        <dbReference type="ARBA" id="ARBA00022763"/>
    </source>
</evidence>
<name>A0ABS2DRA5_9BURK</name>
<evidence type="ECO:0000256" key="6">
    <source>
        <dbReference type="ARBA" id="ARBA00023125"/>
    </source>
</evidence>
<keyword evidence="3 9" id="KW-0547">Nucleotide-binding</keyword>
<dbReference type="Pfam" id="PF05192">
    <property type="entry name" value="MutS_III"/>
    <property type="match status" value="1"/>
</dbReference>
<comment type="caution">
    <text evidence="13">The sequence shown here is derived from an EMBL/GenBank/DDBJ whole genome shotgun (WGS) entry which is preliminary data.</text>
</comment>
<dbReference type="Gene3D" id="3.40.50.300">
    <property type="entry name" value="P-loop containing nucleotide triphosphate hydrolases"/>
    <property type="match status" value="1"/>
</dbReference>
<dbReference type="Pfam" id="PF05188">
    <property type="entry name" value="MutS_II"/>
    <property type="match status" value="1"/>
</dbReference>
<dbReference type="HAMAP" id="MF_00096">
    <property type="entry name" value="MutS"/>
    <property type="match status" value="1"/>
</dbReference>
<dbReference type="InterPro" id="IPR016151">
    <property type="entry name" value="DNA_mismatch_repair_MutS_N"/>
</dbReference>
<comment type="function">
    <text evidence="8 9">This protein is involved in the repair of mismatches in DNA. It is possible that it carries out the mismatch recognition step. This protein has a weak ATPase activity.</text>
</comment>
<evidence type="ECO:0000256" key="2">
    <source>
        <dbReference type="ARBA" id="ARBA00021982"/>
    </source>
</evidence>
<dbReference type="Pfam" id="PF05190">
    <property type="entry name" value="MutS_IV"/>
    <property type="match status" value="1"/>
</dbReference>
<proteinExistence type="inferred from homology"/>
<keyword evidence="14" id="KW-1185">Reference proteome</keyword>
<gene>
    <name evidence="9 13" type="primary">mutS</name>
    <name evidence="13" type="ORF">H6A60_05205</name>
</gene>
<dbReference type="NCBIfam" id="TIGR01070">
    <property type="entry name" value="mutS1"/>
    <property type="match status" value="1"/>
</dbReference>
<dbReference type="SUPFAM" id="SSF53150">
    <property type="entry name" value="DNA repair protein MutS, domain II"/>
    <property type="match status" value="1"/>
</dbReference>
<feature type="region of interest" description="Disordered" evidence="11">
    <location>
        <begin position="1"/>
        <end position="20"/>
    </location>
</feature>
<dbReference type="SUPFAM" id="SSF48334">
    <property type="entry name" value="DNA repair protein MutS, domain III"/>
    <property type="match status" value="1"/>
</dbReference>
<dbReference type="PANTHER" id="PTHR11361">
    <property type="entry name" value="DNA MISMATCH REPAIR PROTEIN MUTS FAMILY MEMBER"/>
    <property type="match status" value="1"/>
</dbReference>
<dbReference type="InterPro" id="IPR000432">
    <property type="entry name" value="DNA_mismatch_repair_MutS_C"/>
</dbReference>
<evidence type="ECO:0000256" key="11">
    <source>
        <dbReference type="SAM" id="MobiDB-lite"/>
    </source>
</evidence>
<dbReference type="NCBIfam" id="NF003810">
    <property type="entry name" value="PRK05399.1"/>
    <property type="match status" value="1"/>
</dbReference>
<evidence type="ECO:0000313" key="14">
    <source>
        <dbReference type="Proteomes" id="UP000715095"/>
    </source>
</evidence>
<evidence type="ECO:0000313" key="13">
    <source>
        <dbReference type="EMBL" id="MBM6703881.1"/>
    </source>
</evidence>
<evidence type="ECO:0000256" key="10">
    <source>
        <dbReference type="RuleBase" id="RU003756"/>
    </source>
</evidence>
<dbReference type="RefSeq" id="WP_205102350.1">
    <property type="nucleotide sequence ID" value="NZ_JACJJC010000006.1"/>
</dbReference>